<dbReference type="InterPro" id="IPR050902">
    <property type="entry name" value="ABC_Transporter_SBP"/>
</dbReference>
<dbReference type="Pfam" id="PF01497">
    <property type="entry name" value="Peripla_BP_2"/>
    <property type="match status" value="1"/>
</dbReference>
<dbReference type="RefSeq" id="WP_265047954.1">
    <property type="nucleotide sequence ID" value="NZ_CP100390.1"/>
</dbReference>
<proteinExistence type="predicted"/>
<evidence type="ECO:0000259" key="1">
    <source>
        <dbReference type="PROSITE" id="PS50983"/>
    </source>
</evidence>
<evidence type="ECO:0000313" key="3">
    <source>
        <dbReference type="Proteomes" id="UP001163739"/>
    </source>
</evidence>
<organism evidence="2 3">
    <name type="scientific">Alkalimarinus alittae</name>
    <dbReference type="NCBI Taxonomy" id="2961619"/>
    <lineage>
        <taxon>Bacteria</taxon>
        <taxon>Pseudomonadati</taxon>
        <taxon>Pseudomonadota</taxon>
        <taxon>Gammaproteobacteria</taxon>
        <taxon>Alteromonadales</taxon>
        <taxon>Alteromonadaceae</taxon>
        <taxon>Alkalimarinus</taxon>
    </lineage>
</organism>
<protein>
    <submittedName>
        <fullName evidence="2">ABC transporter substrate-binding protein</fullName>
    </submittedName>
</protein>
<name>A0ABY6N3A2_9ALTE</name>
<dbReference type="InterPro" id="IPR002491">
    <property type="entry name" value="ABC_transptr_periplasmic_BD"/>
</dbReference>
<dbReference type="PROSITE" id="PS50983">
    <property type="entry name" value="FE_B12_PBP"/>
    <property type="match status" value="1"/>
</dbReference>
<accession>A0ABY6N3A2</accession>
<dbReference type="PANTHER" id="PTHR30535:SF34">
    <property type="entry name" value="MOLYBDATE-BINDING PROTEIN MOLA"/>
    <property type="match status" value="1"/>
</dbReference>
<keyword evidence="3" id="KW-1185">Reference proteome</keyword>
<feature type="domain" description="Fe/B12 periplasmic-binding" evidence="1">
    <location>
        <begin position="67"/>
        <end position="321"/>
    </location>
</feature>
<dbReference type="Gene3D" id="3.40.50.1980">
    <property type="entry name" value="Nitrogenase molybdenum iron protein domain"/>
    <property type="match status" value="2"/>
</dbReference>
<reference evidence="2" key="1">
    <citation type="submission" date="2022-06" db="EMBL/GenBank/DDBJ databases">
        <title>Alkalimarinus sp. nov., isolated from gut of a Alitta virens.</title>
        <authorList>
            <person name="Yang A.I."/>
            <person name="Shin N.-R."/>
        </authorList>
    </citation>
    <scope>NUCLEOTIDE SEQUENCE</scope>
    <source>
        <strain evidence="2">A2M4</strain>
    </source>
</reference>
<sequence length="323" mass="36029">MFRLSSHHILILSALLLSGFIYGKLDIHAEIFNDSSFRSTIIKGDEFPKILVDAIGEEYSLNQPPQRIVSATLGTDEILSALISTDRISGVTYLADNTSMSNIPGWYPEQIQRVQGEVEEILSLEPDLVFVAGYTRAETVRLLLRSNIPVVRLSHYDSFSDVENNIMLVANITGAEKKAATMLNKLHRDAQVIKKKVQGLRRPRVLYYSLDGYTVGTGTKINEMIKMAGGYNVMNDTHITGAQKISEEMALGLEPDIILVNGWASEKPSPAELLATRIAWQNTPAVLNKQVHDLHGVWLLSVSQYSWNGIEEIARLIHPEVFE</sequence>
<dbReference type="PANTHER" id="PTHR30535">
    <property type="entry name" value="VITAMIN B12-BINDING PROTEIN"/>
    <property type="match status" value="1"/>
</dbReference>
<dbReference type="Proteomes" id="UP001163739">
    <property type="component" value="Chromosome"/>
</dbReference>
<gene>
    <name evidence="2" type="ORF">NKI27_01600</name>
</gene>
<evidence type="ECO:0000313" key="2">
    <source>
        <dbReference type="EMBL" id="UZE96469.1"/>
    </source>
</evidence>
<dbReference type="EMBL" id="CP100390">
    <property type="protein sequence ID" value="UZE96469.1"/>
    <property type="molecule type" value="Genomic_DNA"/>
</dbReference>
<dbReference type="SUPFAM" id="SSF53807">
    <property type="entry name" value="Helical backbone' metal receptor"/>
    <property type="match status" value="1"/>
</dbReference>